<dbReference type="Pfam" id="PF00544">
    <property type="entry name" value="Pectate_lyase_4"/>
    <property type="match status" value="1"/>
</dbReference>
<feature type="chain" id="PRO_5040931720" evidence="6">
    <location>
        <begin position="24"/>
        <end position="408"/>
    </location>
</feature>
<dbReference type="InterPro" id="IPR011050">
    <property type="entry name" value="Pectin_lyase_fold/virulence"/>
</dbReference>
<evidence type="ECO:0000313" key="8">
    <source>
        <dbReference type="EMBL" id="GMG37696.1"/>
    </source>
</evidence>
<evidence type="ECO:0000313" key="9">
    <source>
        <dbReference type="Proteomes" id="UP001165063"/>
    </source>
</evidence>
<dbReference type="Gene3D" id="2.160.20.10">
    <property type="entry name" value="Single-stranded right-handed beta-helix, Pectin lyase-like"/>
    <property type="match status" value="1"/>
</dbReference>
<evidence type="ECO:0000256" key="3">
    <source>
        <dbReference type="ARBA" id="ARBA00023239"/>
    </source>
</evidence>
<keyword evidence="2 6" id="KW-0732">Signal</keyword>
<keyword evidence="9" id="KW-1185">Reference proteome</keyword>
<dbReference type="InterPro" id="IPR002022">
    <property type="entry name" value="Pec_lyase"/>
</dbReference>
<gene>
    <name evidence="8" type="ORF">Amon01_000485000</name>
</gene>
<keyword evidence="3 4" id="KW-0456">Lyase</keyword>
<proteinExistence type="inferred from homology"/>
<keyword evidence="4" id="KW-0119">Carbohydrate metabolism</keyword>
<dbReference type="SMART" id="SM00656">
    <property type="entry name" value="Amb_all"/>
    <property type="match status" value="1"/>
</dbReference>
<dbReference type="SUPFAM" id="SSF51126">
    <property type="entry name" value="Pectin lyase-like"/>
    <property type="match status" value="1"/>
</dbReference>
<dbReference type="InterPro" id="IPR012334">
    <property type="entry name" value="Pectin_lyas_fold"/>
</dbReference>
<dbReference type="GO" id="GO:0000272">
    <property type="term" value="P:polysaccharide catabolic process"/>
    <property type="evidence" value="ECO:0007669"/>
    <property type="project" value="UniProtKB-KW"/>
</dbReference>
<feature type="compositionally biased region" description="Basic residues" evidence="5">
    <location>
        <begin position="41"/>
        <end position="51"/>
    </location>
</feature>
<keyword evidence="4" id="KW-0964">Secreted</keyword>
<dbReference type="AlphaFoldDB" id="A0A9W6YYX9"/>
<evidence type="ECO:0000256" key="1">
    <source>
        <dbReference type="ARBA" id="ARBA00010980"/>
    </source>
</evidence>
<dbReference type="EMBL" id="BSXU01002453">
    <property type="protein sequence ID" value="GMG37696.1"/>
    <property type="molecule type" value="Genomic_DNA"/>
</dbReference>
<evidence type="ECO:0000259" key="7">
    <source>
        <dbReference type="SMART" id="SM00656"/>
    </source>
</evidence>
<evidence type="ECO:0000256" key="5">
    <source>
        <dbReference type="SAM" id="MobiDB-lite"/>
    </source>
</evidence>
<organism evidence="8 9">
    <name type="scientific">Ambrosiozyma monospora</name>
    <name type="common">Yeast</name>
    <name type="synonym">Endomycopsis monosporus</name>
    <dbReference type="NCBI Taxonomy" id="43982"/>
    <lineage>
        <taxon>Eukaryota</taxon>
        <taxon>Fungi</taxon>
        <taxon>Dikarya</taxon>
        <taxon>Ascomycota</taxon>
        <taxon>Saccharomycotina</taxon>
        <taxon>Pichiomycetes</taxon>
        <taxon>Pichiales</taxon>
        <taxon>Pichiaceae</taxon>
        <taxon>Ambrosiozyma</taxon>
    </lineage>
</organism>
<dbReference type="PANTHER" id="PTHR31683">
    <property type="entry name" value="PECTATE LYASE 18-RELATED"/>
    <property type="match status" value="1"/>
</dbReference>
<dbReference type="GO" id="GO:0030570">
    <property type="term" value="F:pectate lyase activity"/>
    <property type="evidence" value="ECO:0007669"/>
    <property type="project" value="InterPro"/>
</dbReference>
<feature type="compositionally biased region" description="Low complexity" evidence="5">
    <location>
        <begin position="52"/>
        <end position="66"/>
    </location>
</feature>
<evidence type="ECO:0000256" key="6">
    <source>
        <dbReference type="SAM" id="SignalP"/>
    </source>
</evidence>
<protein>
    <submittedName>
        <fullName evidence="8">Unnamed protein product</fullName>
    </submittedName>
</protein>
<accession>A0A9W6YYX9</accession>
<name>A0A9W6YYX9_AMBMO</name>
<evidence type="ECO:0000256" key="2">
    <source>
        <dbReference type="ARBA" id="ARBA00022729"/>
    </source>
</evidence>
<comment type="subcellular location">
    <subcellularLocation>
        <location evidence="4">Secreted</location>
    </subcellularLocation>
</comment>
<comment type="caution">
    <text evidence="8">The sequence shown here is derived from an EMBL/GenBank/DDBJ whole genome shotgun (WGS) entry which is preliminary data.</text>
</comment>
<dbReference type="PANTHER" id="PTHR31683:SF18">
    <property type="entry name" value="PECTATE LYASE 21-RELATED"/>
    <property type="match status" value="1"/>
</dbReference>
<feature type="domain" description="Pectate lyase" evidence="7">
    <location>
        <begin position="138"/>
        <end position="352"/>
    </location>
</feature>
<feature type="region of interest" description="Disordered" evidence="5">
    <location>
        <begin position="27"/>
        <end position="90"/>
    </location>
</feature>
<keyword evidence="4" id="KW-0624">Polysaccharide degradation</keyword>
<feature type="signal peptide" evidence="6">
    <location>
        <begin position="1"/>
        <end position="23"/>
    </location>
</feature>
<dbReference type="InterPro" id="IPR045032">
    <property type="entry name" value="PEL"/>
</dbReference>
<sequence>MLFPSLAKSLTLALLATNAVVSALPMAHHDDDDNSSSLTTKSRKTKTHKTKTISSDDYSPSATSSNDDSDDGSDSDSISTKSTKTKKSKATSTAAKASSAVAVASGSSVASSGSSSGSGVSGSVFGYASLNGGTTGGASGKTVTATTLDELTSYCAQEGALTIYVTGAISSSGSSGYTVKVSSDKSIIGKSGASLTNVGLSLDGVSNVIIQNLTISKVIGTDAVRVQKSKNIWLDHLDVSSDQNHGKDYYDGLIDITHACDYITVSYVHFHNHEKTSLVGHSDSNGSEDTGHLTVTFAYNFWEKLNSRGPSLRFGTGHIYNNYYDNMNDCINIRKGAKALVENNVFAGSSSKGLYSVDGTGSAQASGNDFGSASDSISSTTLSMEYKYSLKDAGDVASYVQSNAGATL</sequence>
<dbReference type="OrthoDB" id="1637350at2759"/>
<reference evidence="8" key="1">
    <citation type="submission" date="2023-04" db="EMBL/GenBank/DDBJ databases">
        <title>Ambrosiozyma monospora NBRC 1965.</title>
        <authorList>
            <person name="Ichikawa N."/>
            <person name="Sato H."/>
            <person name="Tonouchi N."/>
        </authorList>
    </citation>
    <scope>NUCLEOTIDE SEQUENCE</scope>
    <source>
        <strain evidence="8">NBRC 1965</strain>
    </source>
</reference>
<dbReference type="GO" id="GO:0005576">
    <property type="term" value="C:extracellular region"/>
    <property type="evidence" value="ECO:0007669"/>
    <property type="project" value="UniProtKB-SubCell"/>
</dbReference>
<evidence type="ECO:0000256" key="4">
    <source>
        <dbReference type="RuleBase" id="RU361173"/>
    </source>
</evidence>
<dbReference type="Proteomes" id="UP001165063">
    <property type="component" value="Unassembled WGS sequence"/>
</dbReference>
<comment type="similarity">
    <text evidence="1 4">Belongs to the polysaccharide lyase 1 family.</text>
</comment>